<protein>
    <submittedName>
        <fullName evidence="1">Uncharacterized protein</fullName>
    </submittedName>
</protein>
<dbReference type="Proteomes" id="UP000324106">
    <property type="component" value="Chromosome"/>
</dbReference>
<sequence length="111" mass="11335">MVSQAPAPVHPLADADASLTDPDTAFIRANTLVSAATRSTLMVEQLLDEHHRRGAVDKVASALAAYRTAKASGDDDAASEAAALLGVRWVVAEAAGATPADVLAAADEVSR</sequence>
<reference evidence="1 2" key="1">
    <citation type="submission" date="2018-05" db="EMBL/GenBank/DDBJ databases">
        <title>Streptomyces venezuelae.</title>
        <authorList>
            <person name="Kim W."/>
            <person name="Lee N."/>
            <person name="Cho B.-K."/>
        </authorList>
    </citation>
    <scope>NUCLEOTIDE SEQUENCE [LARGE SCALE GENOMIC DNA]</scope>
    <source>
        <strain evidence="1 2">ATCC 15068</strain>
    </source>
</reference>
<dbReference type="RefSeq" id="WP_150267128.1">
    <property type="nucleotide sequence ID" value="NZ_CP029194.1"/>
</dbReference>
<dbReference type="AlphaFoldDB" id="A0A5P2AQK3"/>
<evidence type="ECO:0000313" key="1">
    <source>
        <dbReference type="EMBL" id="QES20453.1"/>
    </source>
</evidence>
<evidence type="ECO:0000313" key="2">
    <source>
        <dbReference type="Proteomes" id="UP000324106"/>
    </source>
</evidence>
<proteinExistence type="predicted"/>
<name>A0A5P2AQK3_STRVZ</name>
<dbReference type="EMBL" id="CP029194">
    <property type="protein sequence ID" value="QES20453.1"/>
    <property type="molecule type" value="Genomic_DNA"/>
</dbReference>
<accession>A0A5P2AQK3</accession>
<organism evidence="1 2">
    <name type="scientific">Streptomyces venezuelae</name>
    <dbReference type="NCBI Taxonomy" id="54571"/>
    <lineage>
        <taxon>Bacteria</taxon>
        <taxon>Bacillati</taxon>
        <taxon>Actinomycetota</taxon>
        <taxon>Actinomycetes</taxon>
        <taxon>Kitasatosporales</taxon>
        <taxon>Streptomycetaceae</taxon>
        <taxon>Streptomyces</taxon>
    </lineage>
</organism>
<gene>
    <name evidence="1" type="ORF">DEJ46_16095</name>
</gene>